<reference evidence="7" key="2">
    <citation type="submission" date="2025-08" db="UniProtKB">
        <authorList>
            <consortium name="Ensembl"/>
        </authorList>
    </citation>
    <scope>IDENTIFICATION</scope>
</reference>
<dbReference type="GO" id="GO:0022857">
    <property type="term" value="F:transmembrane transporter activity"/>
    <property type="evidence" value="ECO:0007669"/>
    <property type="project" value="InterPro"/>
</dbReference>
<comment type="subcellular location">
    <subcellularLocation>
        <location evidence="1">Membrane</location>
        <topology evidence="1">Multi-pass membrane protein</topology>
    </subcellularLocation>
</comment>
<feature type="transmembrane region" description="Helical" evidence="6">
    <location>
        <begin position="171"/>
        <end position="193"/>
    </location>
</feature>
<evidence type="ECO:0000256" key="4">
    <source>
        <dbReference type="ARBA" id="ARBA00023136"/>
    </source>
</evidence>
<keyword evidence="8" id="KW-1185">Reference proteome</keyword>
<name>H2Y7K7_CIOSA</name>
<evidence type="ECO:0000256" key="3">
    <source>
        <dbReference type="ARBA" id="ARBA00022989"/>
    </source>
</evidence>
<dbReference type="AlphaFoldDB" id="H2Y7K7"/>
<evidence type="ECO:0000256" key="1">
    <source>
        <dbReference type="ARBA" id="ARBA00004141"/>
    </source>
</evidence>
<dbReference type="InterPro" id="IPR005828">
    <property type="entry name" value="MFS_sugar_transport-like"/>
</dbReference>
<dbReference type="eggNOG" id="KOG0255">
    <property type="taxonomic scope" value="Eukaryota"/>
</dbReference>
<evidence type="ECO:0000256" key="5">
    <source>
        <dbReference type="SAM" id="MobiDB-lite"/>
    </source>
</evidence>
<evidence type="ECO:0008006" key="9">
    <source>
        <dbReference type="Google" id="ProtNLM"/>
    </source>
</evidence>
<keyword evidence="2 6" id="KW-0812">Transmembrane</keyword>
<dbReference type="GeneTree" id="ENSGT00940000162538"/>
<dbReference type="Pfam" id="PF00083">
    <property type="entry name" value="Sugar_tr"/>
    <property type="match status" value="1"/>
</dbReference>
<feature type="region of interest" description="Disordered" evidence="5">
    <location>
        <begin position="229"/>
        <end position="251"/>
    </location>
</feature>
<evidence type="ECO:0000256" key="2">
    <source>
        <dbReference type="ARBA" id="ARBA00022692"/>
    </source>
</evidence>
<protein>
    <recommendedName>
        <fullName evidence="9">Major facilitator superfamily (MFS) profile domain-containing protein</fullName>
    </recommendedName>
</protein>
<organism evidence="7 8">
    <name type="scientific">Ciona savignyi</name>
    <name type="common">Pacific transparent sea squirt</name>
    <dbReference type="NCBI Taxonomy" id="51511"/>
    <lineage>
        <taxon>Eukaryota</taxon>
        <taxon>Metazoa</taxon>
        <taxon>Chordata</taxon>
        <taxon>Tunicata</taxon>
        <taxon>Ascidiacea</taxon>
        <taxon>Phlebobranchia</taxon>
        <taxon>Cionidae</taxon>
        <taxon>Ciona</taxon>
    </lineage>
</organism>
<reference evidence="8" key="1">
    <citation type="submission" date="2003-08" db="EMBL/GenBank/DDBJ databases">
        <authorList>
            <person name="Birren B."/>
            <person name="Nusbaum C."/>
            <person name="Abebe A."/>
            <person name="Abouelleil A."/>
            <person name="Adekoya E."/>
            <person name="Ait-zahra M."/>
            <person name="Allen N."/>
            <person name="Allen T."/>
            <person name="An P."/>
            <person name="Anderson M."/>
            <person name="Anderson S."/>
            <person name="Arachchi H."/>
            <person name="Armbruster J."/>
            <person name="Bachantsang P."/>
            <person name="Baldwin J."/>
            <person name="Barry A."/>
            <person name="Bayul T."/>
            <person name="Blitshsteyn B."/>
            <person name="Bloom T."/>
            <person name="Blye J."/>
            <person name="Boguslavskiy L."/>
            <person name="Borowsky M."/>
            <person name="Boukhgalter B."/>
            <person name="Brunache A."/>
            <person name="Butler J."/>
            <person name="Calixte N."/>
            <person name="Calvo S."/>
            <person name="Camarata J."/>
            <person name="Campo K."/>
            <person name="Chang J."/>
            <person name="Cheshatsang Y."/>
            <person name="Citroen M."/>
            <person name="Collymore A."/>
            <person name="Considine T."/>
            <person name="Cook A."/>
            <person name="Cooke P."/>
            <person name="Corum B."/>
            <person name="Cuomo C."/>
            <person name="David R."/>
            <person name="Dawoe T."/>
            <person name="Degray S."/>
            <person name="Dodge S."/>
            <person name="Dooley K."/>
            <person name="Dorje P."/>
            <person name="Dorjee K."/>
            <person name="Dorris L."/>
            <person name="Duffey N."/>
            <person name="Dupes A."/>
            <person name="Elkins T."/>
            <person name="Engels R."/>
            <person name="Erickson J."/>
            <person name="Farina A."/>
            <person name="Faro S."/>
            <person name="Ferreira P."/>
            <person name="Fischer H."/>
            <person name="Fitzgerald M."/>
            <person name="Foley K."/>
            <person name="Gage D."/>
            <person name="Galagan J."/>
            <person name="Gearin G."/>
            <person name="Gnerre S."/>
            <person name="Gnirke A."/>
            <person name="Goyette A."/>
            <person name="Graham J."/>
            <person name="Grandbois E."/>
            <person name="Gyaltsen K."/>
            <person name="Hafez N."/>
            <person name="Hagopian D."/>
            <person name="Hagos B."/>
            <person name="Hall J."/>
            <person name="Hatcher B."/>
            <person name="Heller A."/>
            <person name="Higgins H."/>
            <person name="Honan T."/>
            <person name="Horn A."/>
            <person name="Houde N."/>
            <person name="Hughes L."/>
            <person name="Hulme W."/>
            <person name="Husby E."/>
            <person name="Iliev I."/>
            <person name="Jaffe D."/>
            <person name="Jones C."/>
            <person name="Kamal M."/>
            <person name="Kamat A."/>
            <person name="Kamvysselis M."/>
            <person name="Karlsson E."/>
            <person name="Kells C."/>
            <person name="Kieu A."/>
            <person name="Kisner P."/>
            <person name="Kodira C."/>
            <person name="Kulbokas E."/>
            <person name="Labutti K."/>
            <person name="Lama D."/>
            <person name="Landers T."/>
            <person name="Leger J."/>
            <person name="Levine S."/>
            <person name="Lewis D."/>
            <person name="Lewis T."/>
            <person name="Lindblad-toh K."/>
            <person name="Liu X."/>
            <person name="Lokyitsang T."/>
            <person name="Lokyitsang Y."/>
            <person name="Lucien O."/>
            <person name="Lui A."/>
            <person name="Ma L.J."/>
            <person name="Mabbitt R."/>
            <person name="Macdonald J."/>
            <person name="Maclean C."/>
            <person name="Major J."/>
            <person name="Manning J."/>
            <person name="Marabella R."/>
            <person name="Maru K."/>
            <person name="Matthews C."/>
            <person name="Mauceli E."/>
            <person name="Mccarthy M."/>
            <person name="Mcdonough S."/>
            <person name="Mcghee T."/>
            <person name="Meldrim J."/>
            <person name="Meneus L."/>
            <person name="Mesirov J."/>
            <person name="Mihalev A."/>
            <person name="Mihova T."/>
            <person name="Mikkelsen T."/>
            <person name="Mlenga V."/>
            <person name="Moru K."/>
            <person name="Mozes J."/>
            <person name="Mulrain L."/>
            <person name="Munson G."/>
            <person name="Naylor J."/>
            <person name="Newes C."/>
            <person name="Nguyen C."/>
            <person name="Nguyen N."/>
            <person name="Nguyen T."/>
            <person name="Nicol R."/>
            <person name="Nielsen C."/>
            <person name="Nizzari M."/>
            <person name="Norbu C."/>
            <person name="Norbu N."/>
            <person name="O'donnell P."/>
            <person name="Okoawo O."/>
            <person name="O'leary S."/>
            <person name="Omotosho B."/>
            <person name="O'neill K."/>
            <person name="Osman S."/>
            <person name="Parker S."/>
            <person name="Perrin D."/>
            <person name="Phunkhang P."/>
            <person name="Piqani B."/>
            <person name="Purcell S."/>
            <person name="Rachupka T."/>
            <person name="Ramasamy U."/>
            <person name="Rameau R."/>
            <person name="Ray V."/>
            <person name="Raymond C."/>
            <person name="Retta R."/>
            <person name="Richardson S."/>
            <person name="Rise C."/>
            <person name="Rodriguez J."/>
            <person name="Rogers J."/>
            <person name="Rogov P."/>
            <person name="Rutman M."/>
            <person name="Schupbach R."/>
            <person name="Seaman C."/>
            <person name="Settipalli S."/>
            <person name="Sharpe T."/>
            <person name="Sheridan J."/>
            <person name="Sherpa N."/>
            <person name="Shi J."/>
            <person name="Smirnov S."/>
            <person name="Smith C."/>
            <person name="Sougnez C."/>
            <person name="Spencer B."/>
            <person name="Stalker J."/>
            <person name="Stange-thomann N."/>
            <person name="Stavropoulos S."/>
            <person name="Stetson K."/>
            <person name="Stone C."/>
            <person name="Stone S."/>
            <person name="Stubbs M."/>
            <person name="Talamas J."/>
            <person name="Tchuinga P."/>
            <person name="Tenzing P."/>
            <person name="Tesfaye S."/>
            <person name="Theodore J."/>
            <person name="Thoulutsang Y."/>
            <person name="Topham K."/>
            <person name="Towey S."/>
            <person name="Tsamla T."/>
            <person name="Tsomo N."/>
            <person name="Vallee D."/>
            <person name="Vassiliev H."/>
            <person name="Venkataraman V."/>
            <person name="Vinson J."/>
            <person name="Vo A."/>
            <person name="Wade C."/>
            <person name="Wang S."/>
            <person name="Wangchuk T."/>
            <person name="Wangdi T."/>
            <person name="Whittaker C."/>
            <person name="Wilkinson J."/>
            <person name="Wu Y."/>
            <person name="Wyman D."/>
            <person name="Yadav S."/>
            <person name="Yang S."/>
            <person name="Yang X."/>
            <person name="Yeager S."/>
            <person name="Yee E."/>
            <person name="Young G."/>
            <person name="Zainoun J."/>
            <person name="Zembeck L."/>
            <person name="Zimmer A."/>
            <person name="Zody M."/>
            <person name="Lander E."/>
        </authorList>
    </citation>
    <scope>NUCLEOTIDE SEQUENCE [LARGE SCALE GENOMIC DNA]</scope>
</reference>
<reference evidence="7" key="3">
    <citation type="submission" date="2025-09" db="UniProtKB">
        <authorList>
            <consortium name="Ensembl"/>
        </authorList>
    </citation>
    <scope>IDENTIFICATION</scope>
</reference>
<keyword evidence="4 6" id="KW-0472">Membrane</keyword>
<dbReference type="GO" id="GO:0016020">
    <property type="term" value="C:membrane"/>
    <property type="evidence" value="ECO:0007669"/>
    <property type="project" value="UniProtKB-SubCell"/>
</dbReference>
<proteinExistence type="predicted"/>
<evidence type="ECO:0000313" key="7">
    <source>
        <dbReference type="Ensembl" id="ENSCSAVP00000001305.1"/>
    </source>
</evidence>
<feature type="transmembrane region" description="Helical" evidence="6">
    <location>
        <begin position="110"/>
        <end position="127"/>
    </location>
</feature>
<dbReference type="Proteomes" id="UP000007875">
    <property type="component" value="Unassembled WGS sequence"/>
</dbReference>
<feature type="transmembrane region" description="Helical" evidence="6">
    <location>
        <begin position="139"/>
        <end position="159"/>
    </location>
</feature>
<evidence type="ECO:0000313" key="8">
    <source>
        <dbReference type="Proteomes" id="UP000007875"/>
    </source>
</evidence>
<feature type="transmembrane region" description="Helical" evidence="6">
    <location>
        <begin position="78"/>
        <end position="98"/>
    </location>
</feature>
<keyword evidence="3 6" id="KW-1133">Transmembrane helix</keyword>
<dbReference type="InParanoid" id="H2Y7K7"/>
<evidence type="ECO:0000256" key="6">
    <source>
        <dbReference type="SAM" id="Phobius"/>
    </source>
</evidence>
<dbReference type="STRING" id="51511.ENSCSAVP00000001305"/>
<dbReference type="Gene3D" id="1.20.1250.20">
    <property type="entry name" value="MFS general substrate transporter like domains"/>
    <property type="match status" value="1"/>
</dbReference>
<dbReference type="OMA" id="MNTENIG"/>
<dbReference type="HOGENOM" id="CLU_001265_34_3_1"/>
<accession>H2Y7K7</accession>
<feature type="transmembrane region" description="Helical" evidence="6">
    <location>
        <begin position="45"/>
        <end position="66"/>
    </location>
</feature>
<sequence>MRHIAKKNGVSSKSCGNITLKPKFSNEKTKSTSYTVKHLFVSRRMVIRTLVMAYLWFVCSFSYYGLTMSAGHLSSSVYSSFALSGLVELPSYIISAILINRHWAGRRRTLMGMLLLAGLFCLCIMFMKPSPDGSFSTRMGFALGGKITVSAAFSIVYIYATELFPTVVRNVGMGTSSVCARVGGMLAPLVISLSDIGASIPYVIFGLVALVGGFMTSVLPETLNQPIPDNLEDVEMDGAGGRYQPNHPSHD</sequence>
<dbReference type="InterPro" id="IPR036259">
    <property type="entry name" value="MFS_trans_sf"/>
</dbReference>
<dbReference type="PANTHER" id="PTHR24064">
    <property type="entry name" value="SOLUTE CARRIER FAMILY 22 MEMBER"/>
    <property type="match status" value="1"/>
</dbReference>
<dbReference type="Ensembl" id="ENSCSAVT00000001321.1">
    <property type="protein sequence ID" value="ENSCSAVP00000001305.1"/>
    <property type="gene ID" value="ENSCSAVG00000000727.1"/>
</dbReference>
<dbReference type="SUPFAM" id="SSF103473">
    <property type="entry name" value="MFS general substrate transporter"/>
    <property type="match status" value="1"/>
</dbReference>